<evidence type="ECO:0000259" key="5">
    <source>
        <dbReference type="Pfam" id="PF23409"/>
    </source>
</evidence>
<proteinExistence type="predicted"/>
<dbReference type="Gene3D" id="2.130.10.10">
    <property type="entry name" value="YVTN repeat-like/Quinoprotein amine dehydrogenase"/>
    <property type="match status" value="2"/>
</dbReference>
<dbReference type="Pfam" id="PF23409">
    <property type="entry name" value="Beta-prop_EML"/>
    <property type="match status" value="1"/>
</dbReference>
<keyword evidence="3" id="KW-0677">Repeat</keyword>
<feature type="domain" description="EML-like first beta-propeller" evidence="5">
    <location>
        <begin position="1"/>
        <end position="181"/>
    </location>
</feature>
<accession>A0AAD5MKL1</accession>
<dbReference type="PROSITE" id="PS50082">
    <property type="entry name" value="WD_REPEATS_2"/>
    <property type="match status" value="1"/>
</dbReference>
<organism evidence="7 8">
    <name type="scientific">Parelaphostrongylus tenuis</name>
    <name type="common">Meningeal worm</name>
    <dbReference type="NCBI Taxonomy" id="148309"/>
    <lineage>
        <taxon>Eukaryota</taxon>
        <taxon>Metazoa</taxon>
        <taxon>Ecdysozoa</taxon>
        <taxon>Nematoda</taxon>
        <taxon>Chromadorea</taxon>
        <taxon>Rhabditida</taxon>
        <taxon>Rhabditina</taxon>
        <taxon>Rhabditomorpha</taxon>
        <taxon>Strongyloidea</taxon>
        <taxon>Metastrongylidae</taxon>
        <taxon>Parelaphostrongylus</taxon>
    </lineage>
</organism>
<dbReference type="PANTHER" id="PTHR13720">
    <property type="entry name" value="WD-40 REPEAT PROTEIN"/>
    <property type="match status" value="1"/>
</dbReference>
<dbReference type="GO" id="GO:0000226">
    <property type="term" value="P:microtubule cytoskeleton organization"/>
    <property type="evidence" value="ECO:0007669"/>
    <property type="project" value="TreeGrafter"/>
</dbReference>
<dbReference type="InterPro" id="IPR011047">
    <property type="entry name" value="Quinoprotein_ADH-like_sf"/>
</dbReference>
<evidence type="ECO:0000256" key="3">
    <source>
        <dbReference type="ARBA" id="ARBA00022737"/>
    </source>
</evidence>
<comment type="caution">
    <text evidence="7">The sequence shown here is derived from an EMBL/GenBank/DDBJ whole genome shotgun (WGS) entry which is preliminary data.</text>
</comment>
<dbReference type="InterPro" id="IPR001680">
    <property type="entry name" value="WD40_rpt"/>
</dbReference>
<dbReference type="AlphaFoldDB" id="A0AAD5MKL1"/>
<feature type="repeat" description="WD" evidence="4">
    <location>
        <begin position="425"/>
        <end position="457"/>
    </location>
</feature>
<dbReference type="InterPro" id="IPR036322">
    <property type="entry name" value="WD40_repeat_dom_sf"/>
</dbReference>
<dbReference type="SUPFAM" id="SSF50998">
    <property type="entry name" value="Quinoprotein alcohol dehydrogenase-like"/>
    <property type="match status" value="1"/>
</dbReference>
<dbReference type="PROSITE" id="PS50294">
    <property type="entry name" value="WD_REPEATS_REGION"/>
    <property type="match status" value="1"/>
</dbReference>
<dbReference type="GO" id="GO:0008017">
    <property type="term" value="F:microtubule binding"/>
    <property type="evidence" value="ECO:0007669"/>
    <property type="project" value="TreeGrafter"/>
</dbReference>
<keyword evidence="8" id="KW-1185">Reference proteome</keyword>
<feature type="domain" description="EML-like second beta-propeller" evidence="6">
    <location>
        <begin position="205"/>
        <end position="457"/>
    </location>
</feature>
<dbReference type="InterPro" id="IPR050630">
    <property type="entry name" value="WD_repeat_EMAP"/>
</dbReference>
<evidence type="ECO:0000313" key="8">
    <source>
        <dbReference type="Proteomes" id="UP001196413"/>
    </source>
</evidence>
<dbReference type="EMBL" id="JAHQIW010003758">
    <property type="protein sequence ID" value="KAJ1360005.1"/>
    <property type="molecule type" value="Genomic_DNA"/>
</dbReference>
<dbReference type="SMART" id="SM00320">
    <property type="entry name" value="WD40"/>
    <property type="match status" value="9"/>
</dbReference>
<evidence type="ECO:0000313" key="7">
    <source>
        <dbReference type="EMBL" id="KAJ1360005.1"/>
    </source>
</evidence>
<evidence type="ECO:0000259" key="6">
    <source>
        <dbReference type="Pfam" id="PF23414"/>
    </source>
</evidence>
<evidence type="ECO:0000256" key="1">
    <source>
        <dbReference type="ARBA" id="ARBA00022574"/>
    </source>
</evidence>
<evidence type="ECO:0000256" key="4">
    <source>
        <dbReference type="PROSITE-ProRule" id="PRU00221"/>
    </source>
</evidence>
<dbReference type="Pfam" id="PF23414">
    <property type="entry name" value="Beta-prop_EML_2"/>
    <property type="match status" value="1"/>
</dbReference>
<dbReference type="GO" id="GO:0072686">
    <property type="term" value="C:mitotic spindle"/>
    <property type="evidence" value="ECO:0007669"/>
    <property type="project" value="TreeGrafter"/>
</dbReference>
<keyword evidence="1 4" id="KW-0853">WD repeat</keyword>
<dbReference type="PANTHER" id="PTHR13720:SF50">
    <property type="entry name" value="ECHINODERM MICROTUBULE-ASSOCIATED PROTEIN-LIKE 2"/>
    <property type="match status" value="1"/>
</dbReference>
<evidence type="ECO:0000256" key="2">
    <source>
        <dbReference type="ARBA" id="ARBA00022701"/>
    </source>
</evidence>
<dbReference type="InterPro" id="IPR015943">
    <property type="entry name" value="WD40/YVTN_repeat-like_dom_sf"/>
</dbReference>
<protein>
    <submittedName>
        <fullName evidence="7">WD40</fullName>
    </submittedName>
</protein>
<dbReference type="Proteomes" id="UP001196413">
    <property type="component" value="Unassembled WGS sequence"/>
</dbReference>
<dbReference type="SUPFAM" id="SSF50978">
    <property type="entry name" value="WD40 repeat-like"/>
    <property type="match status" value="1"/>
</dbReference>
<dbReference type="InterPro" id="IPR055442">
    <property type="entry name" value="Beta-prop_EML-like_2nd"/>
</dbReference>
<dbReference type="GO" id="GO:0005874">
    <property type="term" value="C:microtubule"/>
    <property type="evidence" value="ECO:0007669"/>
    <property type="project" value="UniProtKB-KW"/>
</dbReference>
<sequence>MISVWRWSKQKKIVESKGANDQIFAAGWHPSIKHLIVTCGKGHLSFWTFDSRNGTLMKNSAVFEGRDRPKTVIAICFSKTDDVVTGDSSGTLSLWDPTTFKIKKQAHAVHTGGIMALCISRKGTILSAGKDRTIAEWETNDLVRVRRPIELPDDAGIPRVVFNPRDSKIIVGTSRNTIFAGDFEADFEEIIDGDFEDVTCCAALQSHLFITASADGGIRQYNTSTKRREWRKNYGEGVTCVSANPEGSLLALGFCGGSWSIMQLSMKDTVIEQKESTQPITAIEFSPNGILLFVATKELFAVIYRFESSQRCHRIARIGSISSFIISLDWDVDSQVIRGNSSNGQIYHWSVSGEVVEHAKVRDLKWASCNCRVSFEAGCVAHSVEGITVVCRSTSQDKLAIGRDNGSVRIYSCPVLSTSAGFHALSGHTHSISAVAFTGPHLITAGLIDGTLYQWQL</sequence>
<dbReference type="InterPro" id="IPR055439">
    <property type="entry name" value="Beta-prop_EML_1st"/>
</dbReference>
<reference evidence="7" key="1">
    <citation type="submission" date="2021-06" db="EMBL/GenBank/DDBJ databases">
        <title>Parelaphostrongylus tenuis whole genome reference sequence.</title>
        <authorList>
            <person name="Garwood T.J."/>
            <person name="Larsen P.A."/>
            <person name="Fountain-Jones N.M."/>
            <person name="Garbe J.R."/>
            <person name="Macchietto M.G."/>
            <person name="Kania S.A."/>
            <person name="Gerhold R.W."/>
            <person name="Richards J.E."/>
            <person name="Wolf T.M."/>
        </authorList>
    </citation>
    <scope>NUCLEOTIDE SEQUENCE</scope>
    <source>
        <strain evidence="7">MNPRO001-30</strain>
        <tissue evidence="7">Meninges</tissue>
    </source>
</reference>
<name>A0AAD5MKL1_PARTN</name>
<keyword evidence="2" id="KW-0493">Microtubule</keyword>
<gene>
    <name evidence="7" type="primary">ELP-1_1</name>
    <name evidence="7" type="ORF">KIN20_018858</name>
</gene>